<comment type="similarity">
    <text evidence="1">Belongs to the RlmJ family.</text>
</comment>
<sequence length="276" mass="31167">MLSYQHGYHAGNFADVHKHAVLSLVLNYLRRKPKPFTVFDLYAGRGRYDLQAVEAQKTGEATLGILRQWQQPWPELLGDYRHALRALNPQSETLRWYPGSPLITELLTRDGTDLVLCELHPQEFAALQQTFANHARVHLHRRDALEAAHALLPPASRRGLVLIDPSYERAGDYDAVTSAVLRGTQRWPTGVYLLWYPLLADGRHQKMLRRLCDAGLPWLRSELRVRPAGMGMNGSGLLLLNPPYLLPEQLRNLAGWFAPLGQGAAASLEIFVSEHF</sequence>
<dbReference type="GO" id="GO:0070475">
    <property type="term" value="P:rRNA base methylation"/>
    <property type="evidence" value="ECO:0007669"/>
    <property type="project" value="UniProtKB-UniRule"/>
</dbReference>
<dbReference type="GO" id="GO:0003723">
    <property type="term" value="F:RNA binding"/>
    <property type="evidence" value="ECO:0007669"/>
    <property type="project" value="UniProtKB-UniRule"/>
</dbReference>
<reference evidence="2 3" key="1">
    <citation type="journal article" date="2012" name="J. Bacteriol.">
        <title>Genome sequence of an alkane-degrading bacterium, Alcanivorax pacificus type strain W11-5, isolated from deep sea sediment.</title>
        <authorList>
            <person name="Lai Q."/>
            <person name="Shao Z."/>
        </authorList>
    </citation>
    <scope>NUCLEOTIDE SEQUENCE [LARGE SCALE GENOMIC DNA]</scope>
    <source>
        <strain evidence="2 3">W11-5</strain>
    </source>
</reference>
<dbReference type="GO" id="GO:0036307">
    <property type="term" value="F:23S rRNA (adenine(2030)-N(6))-methyltransferase activity"/>
    <property type="evidence" value="ECO:0007669"/>
    <property type="project" value="UniProtKB-UniRule"/>
</dbReference>
<feature type="binding site" evidence="1">
    <location>
        <position position="19"/>
    </location>
    <ligand>
        <name>S-adenosyl-L-methionine</name>
        <dbReference type="ChEBI" id="CHEBI:59789"/>
    </ligand>
</feature>
<dbReference type="RefSeq" id="WP_008735566.1">
    <property type="nucleotide sequence ID" value="NZ_CP004387.1"/>
</dbReference>
<evidence type="ECO:0000313" key="2">
    <source>
        <dbReference type="EMBL" id="AJD48297.1"/>
    </source>
</evidence>
<dbReference type="Gene3D" id="3.40.50.150">
    <property type="entry name" value="Vaccinia Virus protein VP39"/>
    <property type="match status" value="1"/>
</dbReference>
<gene>
    <name evidence="1" type="primary">rlmJ</name>
    <name evidence="2" type="ORF">S7S_09425</name>
</gene>
<dbReference type="GO" id="GO:0005829">
    <property type="term" value="C:cytosol"/>
    <property type="evidence" value="ECO:0007669"/>
    <property type="project" value="TreeGrafter"/>
</dbReference>
<feature type="site" description="Interaction with substrate rRNA" evidence="1">
    <location>
        <position position="4"/>
    </location>
</feature>
<dbReference type="OrthoDB" id="9791274at2"/>
<keyword evidence="3" id="KW-1185">Reference proteome</keyword>
<dbReference type="InterPro" id="IPR007473">
    <property type="entry name" value="RlmJ"/>
</dbReference>
<dbReference type="InterPro" id="IPR029063">
    <property type="entry name" value="SAM-dependent_MTases_sf"/>
</dbReference>
<dbReference type="EMBL" id="CP004387">
    <property type="protein sequence ID" value="AJD48297.1"/>
    <property type="molecule type" value="Genomic_DNA"/>
</dbReference>
<keyword evidence="1" id="KW-0698">rRNA processing</keyword>
<keyword evidence="1" id="KW-0949">S-adenosyl-L-methionine</keyword>
<comment type="subunit">
    <text evidence="1">Monomer.</text>
</comment>
<feature type="binding site" evidence="1">
    <location>
        <position position="164"/>
    </location>
    <ligand>
        <name>S-adenosyl-L-methionine</name>
        <dbReference type="ChEBI" id="CHEBI:59789"/>
    </ligand>
</feature>
<dbReference type="HOGENOM" id="CLU_061769_0_0_6"/>
<dbReference type="HAMAP" id="MF_00934">
    <property type="entry name" value="23SrRNA_methyltr_J"/>
    <property type="match status" value="1"/>
</dbReference>
<evidence type="ECO:0000313" key="3">
    <source>
        <dbReference type="Proteomes" id="UP000006764"/>
    </source>
</evidence>
<feature type="active site" description="Proton acceptor" evidence="1">
    <location>
        <position position="164"/>
    </location>
</feature>
<feature type="binding site" evidence="1">
    <location>
        <position position="118"/>
    </location>
    <ligand>
        <name>S-adenosyl-L-methionine</name>
        <dbReference type="ChEBI" id="CHEBI:59789"/>
    </ligand>
</feature>
<accession>A0A0B4XPV8</accession>
<proteinExistence type="inferred from homology"/>
<dbReference type="AlphaFoldDB" id="A0A0B4XPV8"/>
<evidence type="ECO:0000256" key="1">
    <source>
        <dbReference type="HAMAP-Rule" id="MF_00934"/>
    </source>
</evidence>
<keyword evidence="1" id="KW-0808">Transferase</keyword>
<dbReference type="Pfam" id="PF04378">
    <property type="entry name" value="RsmJ"/>
    <property type="match status" value="1"/>
</dbReference>
<feature type="binding site" evidence="1">
    <location>
        <position position="100"/>
    </location>
    <ligand>
        <name>S-adenosyl-L-methionine</name>
        <dbReference type="ChEBI" id="CHEBI:59789"/>
    </ligand>
</feature>
<dbReference type="PANTHER" id="PTHR37426">
    <property type="entry name" value="RIBOSOMAL RNA LARGE SUBUNIT METHYLTRANSFERASE J"/>
    <property type="match status" value="1"/>
</dbReference>
<dbReference type="Proteomes" id="UP000006764">
    <property type="component" value="Chromosome"/>
</dbReference>
<dbReference type="SUPFAM" id="SSF53335">
    <property type="entry name" value="S-adenosyl-L-methionine-dependent methyltransferases"/>
    <property type="match status" value="1"/>
</dbReference>
<keyword evidence="1" id="KW-0694">RNA-binding</keyword>
<comment type="function">
    <text evidence="1">Specifically methylates the adenine in position 2030 of 23S rRNA.</text>
</comment>
<name>A0A0B4XPV8_9GAMM</name>
<organism evidence="2 3">
    <name type="scientific">Isoalcanivorax pacificus W11-5</name>
    <dbReference type="NCBI Taxonomy" id="391936"/>
    <lineage>
        <taxon>Bacteria</taxon>
        <taxon>Pseudomonadati</taxon>
        <taxon>Pseudomonadota</taxon>
        <taxon>Gammaproteobacteria</taxon>
        <taxon>Oceanospirillales</taxon>
        <taxon>Alcanivoracaceae</taxon>
        <taxon>Isoalcanivorax</taxon>
    </lineage>
</organism>
<protein>
    <recommendedName>
        <fullName evidence="1">Ribosomal RNA large subunit methyltransferase J</fullName>
        <ecNumber evidence="1">2.1.1.266</ecNumber>
    </recommendedName>
    <alternativeName>
        <fullName evidence="1">23S rRNA (adenine(2030)-N6)-methyltransferase</fullName>
    </alternativeName>
    <alternativeName>
        <fullName evidence="1">23S rRNA m6A2030 methyltransferase</fullName>
    </alternativeName>
</protein>
<feature type="binding site" evidence="1">
    <location>
        <position position="42"/>
    </location>
    <ligand>
        <name>S-adenosyl-L-methionine</name>
        <dbReference type="ChEBI" id="CHEBI:59789"/>
    </ligand>
</feature>
<dbReference type="STRING" id="391936.S7S_09425"/>
<dbReference type="PANTHER" id="PTHR37426:SF1">
    <property type="entry name" value="RIBOSOMAL RNA LARGE SUBUNIT METHYLTRANSFERASE J"/>
    <property type="match status" value="1"/>
</dbReference>
<comment type="catalytic activity">
    <reaction evidence="1">
        <text>adenosine(2030) in 23S rRNA + S-adenosyl-L-methionine = N(6)-methyladenosine(2030) in 23S rRNA + S-adenosyl-L-homocysteine + H(+)</text>
        <dbReference type="Rhea" id="RHEA:43736"/>
        <dbReference type="Rhea" id="RHEA-COMP:10668"/>
        <dbReference type="Rhea" id="RHEA-COMP:10669"/>
        <dbReference type="ChEBI" id="CHEBI:15378"/>
        <dbReference type="ChEBI" id="CHEBI:57856"/>
        <dbReference type="ChEBI" id="CHEBI:59789"/>
        <dbReference type="ChEBI" id="CHEBI:74411"/>
        <dbReference type="ChEBI" id="CHEBI:74449"/>
        <dbReference type="EC" id="2.1.1.266"/>
    </reaction>
</comment>
<dbReference type="KEGG" id="apac:S7S_09425"/>
<keyword evidence="1" id="KW-0489">Methyltransferase</keyword>
<feature type="binding site" evidence="1">
    <location>
        <begin position="143"/>
        <end position="144"/>
    </location>
    <ligand>
        <name>S-adenosyl-L-methionine</name>
        <dbReference type="ChEBI" id="CHEBI:59789"/>
    </ligand>
</feature>
<dbReference type="EC" id="2.1.1.266" evidence="1"/>